<sequence>MSFKMIHPVILKRYPHFQSYLNISPLSLVVQIRPQKDICPQRNTYPMKGENQPFPGYDICLLRKFRPDRMRTVDFFCVLFFRKHDLIFLGYLPTYQDFVFFPSRCFLPLEIMTTRVEKQGKN</sequence>
<evidence type="ECO:0000313" key="1">
    <source>
        <dbReference type="EMBL" id="CAG6631936.1"/>
    </source>
</evidence>
<name>A0A8D8QHM4_9HEMI</name>
<organism evidence="1">
    <name type="scientific">Cacopsylla melanoneura</name>
    <dbReference type="NCBI Taxonomy" id="428564"/>
    <lineage>
        <taxon>Eukaryota</taxon>
        <taxon>Metazoa</taxon>
        <taxon>Ecdysozoa</taxon>
        <taxon>Arthropoda</taxon>
        <taxon>Hexapoda</taxon>
        <taxon>Insecta</taxon>
        <taxon>Pterygota</taxon>
        <taxon>Neoptera</taxon>
        <taxon>Paraneoptera</taxon>
        <taxon>Hemiptera</taxon>
        <taxon>Sternorrhyncha</taxon>
        <taxon>Psylloidea</taxon>
        <taxon>Psyllidae</taxon>
        <taxon>Psyllinae</taxon>
        <taxon>Cacopsylla</taxon>
    </lineage>
</organism>
<proteinExistence type="predicted"/>
<accession>A0A8D8QHM4</accession>
<dbReference type="AlphaFoldDB" id="A0A8D8QHM4"/>
<reference evidence="1" key="1">
    <citation type="submission" date="2021-05" db="EMBL/GenBank/DDBJ databases">
        <authorList>
            <person name="Alioto T."/>
            <person name="Alioto T."/>
            <person name="Gomez Garrido J."/>
        </authorList>
    </citation>
    <scope>NUCLEOTIDE SEQUENCE</scope>
</reference>
<dbReference type="EMBL" id="HBUF01078269">
    <property type="protein sequence ID" value="CAG6631936.1"/>
    <property type="molecule type" value="Transcribed_RNA"/>
</dbReference>
<protein>
    <submittedName>
        <fullName evidence="1">Uncharacterized protein</fullName>
    </submittedName>
</protein>